<dbReference type="GO" id="GO:0006935">
    <property type="term" value="P:chemotaxis"/>
    <property type="evidence" value="ECO:0007669"/>
    <property type="project" value="UniProtKB-KW"/>
</dbReference>
<dbReference type="PANTHER" id="PTHR32089">
    <property type="entry name" value="METHYL-ACCEPTING CHEMOTAXIS PROTEIN MCPB"/>
    <property type="match status" value="1"/>
</dbReference>
<dbReference type="SUPFAM" id="SSF58104">
    <property type="entry name" value="Methyl-accepting chemotaxis protein (MCP) signaling domain"/>
    <property type="match status" value="1"/>
</dbReference>
<keyword evidence="14" id="KW-1185">Reference proteome</keyword>
<dbReference type="PRINTS" id="PR00260">
    <property type="entry name" value="CHEMTRNSDUCR"/>
</dbReference>
<dbReference type="Gene3D" id="1.10.287.950">
    <property type="entry name" value="Methyl-accepting chemotaxis protein"/>
    <property type="match status" value="1"/>
</dbReference>
<proteinExistence type="inferred from homology"/>
<evidence type="ECO:0000313" key="13">
    <source>
        <dbReference type="EMBL" id="EDZ92464.1"/>
    </source>
</evidence>
<comment type="caution">
    <text evidence="13">The sequence shown here is derived from an EMBL/GenBank/DDBJ whole genome shotgun (WGS) entry which is preliminary data.</text>
</comment>
<dbReference type="SMART" id="SM00304">
    <property type="entry name" value="HAMP"/>
    <property type="match status" value="1"/>
</dbReference>
<reference evidence="13 14" key="1">
    <citation type="journal article" date="2011" name="Appl. Environ. Microbiol.">
        <title>Contribution of a Sodium Ion Gradient to Energy Conservation during Fermentation in the Cyanobacterium Arthrospira (Spirulina) maxima CS-328.</title>
        <authorList>
            <person name="Carrieri D."/>
            <person name="Ananyev G."/>
            <person name="Lenz O."/>
            <person name="Bryant D.A."/>
            <person name="Dismukes G.C."/>
        </authorList>
    </citation>
    <scope>NUCLEOTIDE SEQUENCE [LARGE SCALE GENOMIC DNA]</scope>
    <source>
        <strain evidence="13 14">CS-328</strain>
    </source>
</reference>
<evidence type="ECO:0000256" key="9">
    <source>
        <dbReference type="PROSITE-ProRule" id="PRU00284"/>
    </source>
</evidence>
<dbReference type="InterPro" id="IPR003660">
    <property type="entry name" value="HAMP_dom"/>
</dbReference>
<dbReference type="GO" id="GO:0007165">
    <property type="term" value="P:signal transduction"/>
    <property type="evidence" value="ECO:0007669"/>
    <property type="project" value="UniProtKB-KW"/>
</dbReference>
<dbReference type="Pfam" id="PF02743">
    <property type="entry name" value="dCache_1"/>
    <property type="match status" value="1"/>
</dbReference>
<dbReference type="PANTHER" id="PTHR32089:SF112">
    <property type="entry name" value="LYSOZYME-LIKE PROTEIN-RELATED"/>
    <property type="match status" value="1"/>
</dbReference>
<feature type="domain" description="HAMP" evidence="12">
    <location>
        <begin position="386"/>
        <end position="438"/>
    </location>
</feature>
<evidence type="ECO:0000256" key="3">
    <source>
        <dbReference type="ARBA" id="ARBA00022500"/>
    </source>
</evidence>
<keyword evidence="4 10" id="KW-0812">Transmembrane</keyword>
<keyword evidence="5 10" id="KW-1133">Transmembrane helix</keyword>
<evidence type="ECO:0000256" key="8">
    <source>
        <dbReference type="ARBA" id="ARBA00029447"/>
    </source>
</evidence>
<sequence length="650" mass="73227" precursor="true">MLNSHSPNKPNSQFTLKSSLTRKTLFQITVCAALMVTVSAIANYMQAISALRNQKLTQLEESVVERVAREQQIFDLAADNHAILKSEILRKFAQPAPANLEEEFNNLLIRYPDGVIRNNPANFDGQRQAGVYIDKSLEITPEIRRKVIDLQRLIESYGSAWHNRFDSTFIMTPENITIVYWPQVPNYVQEADANFYMPQKPEYLVATPENNPQRKTVWTTPYYEPVSQLWLVTASTPVDYNGQTIGTLGHDITLNQLIERTVNNHIEGGYNLIFRGDGQLIAHPDLIDKIQDSTTTVKIQNLQDSNLMNIFKLVKNAPPNQFIIPNYQDDQYLVFRQMPGLNWYFVTVFPRSILRKQSLNFVLTNILIEVILLLSLMVLVWVVLKRQVSAPLQQLINATQKISAGDYNVSLADDREDELGFLAHSFNLMAAEISNRNKELQGTLQNQKMLVHEVTITMNELNSSARGSAEQASKAAVAAKQVLYLIKGDHEYADSYYHDCLQETVNKLADKISDLNNKIVQIGLISTMVSNFANQTNILALNAAVEAVQADHNSGQGFNVIANEIRKLADQSKSSAAEINNLVHDLKKAMSSTVRVTEESQTGFNEVVNGINSIVENSQTISLNINQQSVAIEQVLEMMNDLNVNYEIPR</sequence>
<dbReference type="CDD" id="cd18773">
    <property type="entry name" value="PDC1_HK_sensor"/>
    <property type="match status" value="1"/>
</dbReference>
<accession>B5W7M2</accession>
<dbReference type="CDD" id="cd06225">
    <property type="entry name" value="HAMP"/>
    <property type="match status" value="1"/>
</dbReference>
<dbReference type="SMART" id="SM00283">
    <property type="entry name" value="MA"/>
    <property type="match status" value="1"/>
</dbReference>
<feature type="transmembrane region" description="Helical" evidence="10">
    <location>
        <begin position="25"/>
        <end position="45"/>
    </location>
</feature>
<dbReference type="EMBL" id="ABYK01000054">
    <property type="protein sequence ID" value="EDZ92464.1"/>
    <property type="molecule type" value="Genomic_DNA"/>
</dbReference>
<evidence type="ECO:0000259" key="11">
    <source>
        <dbReference type="PROSITE" id="PS50111"/>
    </source>
</evidence>
<feature type="domain" description="Methyl-accepting transducer" evidence="11">
    <location>
        <begin position="422"/>
        <end position="650"/>
    </location>
</feature>
<evidence type="ECO:0000256" key="1">
    <source>
        <dbReference type="ARBA" id="ARBA00004651"/>
    </source>
</evidence>
<dbReference type="RefSeq" id="WP_006670467.1">
    <property type="nucleotide sequence ID" value="NZ_ABYK01000054.1"/>
</dbReference>
<dbReference type="Pfam" id="PF00015">
    <property type="entry name" value="MCPsignal"/>
    <property type="match status" value="1"/>
</dbReference>
<keyword evidence="6 10" id="KW-0472">Membrane</keyword>
<evidence type="ECO:0000256" key="10">
    <source>
        <dbReference type="SAM" id="Phobius"/>
    </source>
</evidence>
<dbReference type="Proteomes" id="UP000004061">
    <property type="component" value="Unassembled WGS sequence"/>
</dbReference>
<keyword evidence="3" id="KW-0145">Chemotaxis</keyword>
<dbReference type="InterPro" id="IPR004090">
    <property type="entry name" value="Chemotax_Me-accpt_rcpt"/>
</dbReference>
<keyword evidence="2" id="KW-1003">Cell membrane</keyword>
<evidence type="ECO:0000313" key="14">
    <source>
        <dbReference type="Proteomes" id="UP000004061"/>
    </source>
</evidence>
<evidence type="ECO:0000256" key="6">
    <source>
        <dbReference type="ARBA" id="ARBA00023136"/>
    </source>
</evidence>
<comment type="subcellular location">
    <subcellularLocation>
        <location evidence="1">Cell membrane</location>
        <topology evidence="1">Multi-pass membrane protein</topology>
    </subcellularLocation>
</comment>
<dbReference type="Pfam" id="PF00672">
    <property type="entry name" value="HAMP"/>
    <property type="match status" value="1"/>
</dbReference>
<dbReference type="InterPro" id="IPR004089">
    <property type="entry name" value="MCPsignal_dom"/>
</dbReference>
<comment type="similarity">
    <text evidence="8">Belongs to the methyl-accepting chemotaxis (MCP) protein family.</text>
</comment>
<evidence type="ECO:0000256" key="2">
    <source>
        <dbReference type="ARBA" id="ARBA00022475"/>
    </source>
</evidence>
<evidence type="ECO:0000256" key="5">
    <source>
        <dbReference type="ARBA" id="ARBA00022989"/>
    </source>
</evidence>
<dbReference type="GO" id="GO:0004888">
    <property type="term" value="F:transmembrane signaling receptor activity"/>
    <property type="evidence" value="ECO:0007669"/>
    <property type="project" value="InterPro"/>
</dbReference>
<evidence type="ECO:0000256" key="4">
    <source>
        <dbReference type="ARBA" id="ARBA00022692"/>
    </source>
</evidence>
<protein>
    <submittedName>
        <fullName evidence="13">Methyl-accepting chemotaxis sensory transducer</fullName>
    </submittedName>
</protein>
<dbReference type="GO" id="GO:0005886">
    <property type="term" value="C:plasma membrane"/>
    <property type="evidence" value="ECO:0007669"/>
    <property type="project" value="UniProtKB-SubCell"/>
</dbReference>
<dbReference type="PROSITE" id="PS50885">
    <property type="entry name" value="HAMP"/>
    <property type="match status" value="1"/>
</dbReference>
<dbReference type="Gene3D" id="3.30.450.20">
    <property type="entry name" value="PAS domain"/>
    <property type="match status" value="2"/>
</dbReference>
<dbReference type="PROSITE" id="PS50111">
    <property type="entry name" value="CHEMOTAXIS_TRANSDUC_2"/>
    <property type="match status" value="1"/>
</dbReference>
<gene>
    <name evidence="13" type="ORF">AmaxDRAFT_4772</name>
</gene>
<organism evidence="13 14">
    <name type="scientific">Limnospira maxima CS-328</name>
    <dbReference type="NCBI Taxonomy" id="513049"/>
    <lineage>
        <taxon>Bacteria</taxon>
        <taxon>Bacillati</taxon>
        <taxon>Cyanobacteriota</taxon>
        <taxon>Cyanophyceae</taxon>
        <taxon>Oscillatoriophycideae</taxon>
        <taxon>Oscillatoriales</taxon>
        <taxon>Sirenicapillariaceae</taxon>
        <taxon>Limnospira</taxon>
    </lineage>
</organism>
<name>B5W7M2_LIMMA</name>
<evidence type="ECO:0000256" key="7">
    <source>
        <dbReference type="ARBA" id="ARBA00023224"/>
    </source>
</evidence>
<dbReference type="Gene3D" id="6.10.340.10">
    <property type="match status" value="1"/>
</dbReference>
<dbReference type="AlphaFoldDB" id="B5W7M2"/>
<evidence type="ECO:0000259" key="12">
    <source>
        <dbReference type="PROSITE" id="PS50885"/>
    </source>
</evidence>
<feature type="transmembrane region" description="Helical" evidence="10">
    <location>
        <begin position="361"/>
        <end position="384"/>
    </location>
</feature>
<keyword evidence="7 9" id="KW-0807">Transducer</keyword>
<dbReference type="InterPro" id="IPR033479">
    <property type="entry name" value="dCache_1"/>
</dbReference>